<comment type="caution">
    <text evidence="2">The sequence shown here is derived from an EMBL/GenBank/DDBJ whole genome shotgun (WGS) entry which is preliminary data.</text>
</comment>
<protein>
    <submittedName>
        <fullName evidence="2">MbtH family NRPS accessory protein</fullName>
    </submittedName>
</protein>
<dbReference type="SUPFAM" id="SSF160582">
    <property type="entry name" value="MbtH-like"/>
    <property type="match status" value="1"/>
</dbReference>
<evidence type="ECO:0000313" key="2">
    <source>
        <dbReference type="EMBL" id="MEL0658664.1"/>
    </source>
</evidence>
<dbReference type="InterPro" id="IPR038020">
    <property type="entry name" value="MbtH-like_sf"/>
</dbReference>
<name>A0ABU9H9U7_9GAMM</name>
<sequence>MVFNVVINLEEQYSIWSSYKLLPNGWKEV</sequence>
<evidence type="ECO:0000259" key="1">
    <source>
        <dbReference type="Pfam" id="PF03621"/>
    </source>
</evidence>
<keyword evidence="3" id="KW-1185">Reference proteome</keyword>
<feature type="domain" description="MbtH-like" evidence="1">
    <location>
        <begin position="2"/>
        <end position="29"/>
    </location>
</feature>
<gene>
    <name evidence="2" type="ORF">V6255_05860</name>
</gene>
<reference evidence="2 3" key="1">
    <citation type="submission" date="2024-02" db="EMBL/GenBank/DDBJ databases">
        <title>Bacteria isolated from the canopy kelp, Nereocystis luetkeana.</title>
        <authorList>
            <person name="Pfister C.A."/>
            <person name="Younker I.T."/>
            <person name="Light S.H."/>
        </authorList>
    </citation>
    <scope>NUCLEOTIDE SEQUENCE [LARGE SCALE GENOMIC DNA]</scope>
    <source>
        <strain evidence="2 3">TI.2.07</strain>
    </source>
</reference>
<dbReference type="Pfam" id="PF03621">
    <property type="entry name" value="MbtH"/>
    <property type="match status" value="1"/>
</dbReference>
<dbReference type="Proteomes" id="UP001366060">
    <property type="component" value="Unassembled WGS sequence"/>
</dbReference>
<dbReference type="InterPro" id="IPR005153">
    <property type="entry name" value="MbtH-like_dom"/>
</dbReference>
<evidence type="ECO:0000313" key="3">
    <source>
        <dbReference type="Proteomes" id="UP001366060"/>
    </source>
</evidence>
<proteinExistence type="predicted"/>
<organism evidence="2 3">
    <name type="scientific">Psychromonas arctica</name>
    <dbReference type="NCBI Taxonomy" id="168275"/>
    <lineage>
        <taxon>Bacteria</taxon>
        <taxon>Pseudomonadati</taxon>
        <taxon>Pseudomonadota</taxon>
        <taxon>Gammaproteobacteria</taxon>
        <taxon>Alteromonadales</taxon>
        <taxon>Psychromonadaceae</taxon>
        <taxon>Psychromonas</taxon>
    </lineage>
</organism>
<dbReference type="RefSeq" id="WP_341627390.1">
    <property type="nucleotide sequence ID" value="NZ_JBAKBA010000010.1"/>
</dbReference>
<dbReference type="EMBL" id="JBAKBA010000010">
    <property type="protein sequence ID" value="MEL0658664.1"/>
    <property type="molecule type" value="Genomic_DNA"/>
</dbReference>
<accession>A0ABU9H9U7</accession>
<dbReference type="Gene3D" id="3.90.820.10">
    <property type="entry name" value="Structural Genomics, Unknown Function 30-nov-00 1gh9 Mol_id"/>
    <property type="match status" value="1"/>
</dbReference>